<dbReference type="Proteomes" id="UP000292340">
    <property type="component" value="Unassembled WGS sequence"/>
</dbReference>
<feature type="compositionally biased region" description="Polar residues" evidence="1">
    <location>
        <begin position="98"/>
        <end position="113"/>
    </location>
</feature>
<feature type="compositionally biased region" description="Low complexity" evidence="1">
    <location>
        <begin position="13"/>
        <end position="26"/>
    </location>
</feature>
<dbReference type="EMBL" id="PDXB01000078">
    <property type="protein sequence ID" value="RYN16256.1"/>
    <property type="molecule type" value="Genomic_DNA"/>
</dbReference>
<evidence type="ECO:0000313" key="2">
    <source>
        <dbReference type="EMBL" id="RYN16256.1"/>
    </source>
</evidence>
<feature type="region of interest" description="Disordered" evidence="1">
    <location>
        <begin position="1"/>
        <end position="136"/>
    </location>
</feature>
<reference evidence="2" key="2">
    <citation type="journal article" date="2019" name="bioRxiv">
        <title>Genomics, evolutionary history and diagnostics of the Alternaria alternata species group including apple and Asian pear pathotypes.</title>
        <authorList>
            <person name="Armitage A.D."/>
            <person name="Cockerton H.M."/>
            <person name="Sreenivasaprasad S."/>
            <person name="Woodhall J.W."/>
            <person name="Lane C.R."/>
            <person name="Harrison R.J."/>
            <person name="Clarkson J.P."/>
        </authorList>
    </citation>
    <scope>NUCLEOTIDE SEQUENCE</scope>
    <source>
        <strain evidence="2">FERA 1164</strain>
    </source>
</reference>
<sequence>MVPASLSFTGSEPDAPQQDQDAIDPPFGSPHISSESNLLESGHEPQVIVCEALAPTSTPSIQTSNHSSKAIPLSARNIRPVQESGDGRAGYSGLELSASRNEVRQSPQNQHTRVSQDRSTRSKQHKKERASTYPQH</sequence>
<name>A0AB37VYZ4_9PLEO</name>
<protein>
    <submittedName>
        <fullName evidence="2">Uncharacterized protein</fullName>
    </submittedName>
</protein>
<comment type="caution">
    <text evidence="2">The sequence shown here is derived from an EMBL/GenBank/DDBJ whole genome shotgun (WGS) entry which is preliminary data.</text>
</comment>
<evidence type="ECO:0000256" key="1">
    <source>
        <dbReference type="SAM" id="MobiDB-lite"/>
    </source>
</evidence>
<accession>A0AB37VYZ4</accession>
<evidence type="ECO:0000313" key="3">
    <source>
        <dbReference type="Proteomes" id="UP000292340"/>
    </source>
</evidence>
<gene>
    <name evidence="2" type="ORF">AA0115_g12452</name>
</gene>
<reference evidence="2" key="1">
    <citation type="submission" date="2017-10" db="EMBL/GenBank/DDBJ databases">
        <authorList>
            <person name="Armitage A.D."/>
            <person name="Barbara D.J."/>
            <person name="Woodhall J.W."/>
            <person name="Sreenivasaprasad S."/>
            <person name="Lane C.R."/>
            <person name="Clarkson J.P."/>
            <person name="Harrison R.J."/>
        </authorList>
    </citation>
    <scope>NUCLEOTIDE SEQUENCE</scope>
    <source>
        <strain evidence="2">FERA 1164</strain>
    </source>
</reference>
<feature type="compositionally biased region" description="Polar residues" evidence="1">
    <location>
        <begin position="1"/>
        <end position="10"/>
    </location>
</feature>
<proteinExistence type="predicted"/>
<feature type="compositionally biased region" description="Polar residues" evidence="1">
    <location>
        <begin position="55"/>
        <end position="68"/>
    </location>
</feature>
<organism evidence="2 3">
    <name type="scientific">Alternaria tenuissima</name>
    <dbReference type="NCBI Taxonomy" id="119927"/>
    <lineage>
        <taxon>Eukaryota</taxon>
        <taxon>Fungi</taxon>
        <taxon>Dikarya</taxon>
        <taxon>Ascomycota</taxon>
        <taxon>Pezizomycotina</taxon>
        <taxon>Dothideomycetes</taxon>
        <taxon>Pleosporomycetidae</taxon>
        <taxon>Pleosporales</taxon>
        <taxon>Pleosporineae</taxon>
        <taxon>Pleosporaceae</taxon>
        <taxon>Alternaria</taxon>
        <taxon>Alternaria sect. Alternaria</taxon>
        <taxon>Alternaria alternata complex</taxon>
    </lineage>
</organism>
<dbReference type="AlphaFoldDB" id="A0AB37VYZ4"/>